<keyword evidence="2" id="KW-0456">Lyase</keyword>
<evidence type="ECO:0000313" key="4">
    <source>
        <dbReference type="Proteomes" id="UP000265955"/>
    </source>
</evidence>
<accession>A0A3A3FUQ8</accession>
<dbReference type="EC" id="4.3.2.7" evidence="1"/>
<keyword evidence="3" id="KW-0808">Transferase</keyword>
<gene>
    <name evidence="3" type="ORF">D3871_12795</name>
</gene>
<dbReference type="GO" id="GO:0005737">
    <property type="term" value="C:cytoplasm"/>
    <property type="evidence" value="ECO:0007669"/>
    <property type="project" value="TreeGrafter"/>
</dbReference>
<dbReference type="GO" id="GO:0061928">
    <property type="term" value="F:glutathione specific gamma-glutamylcyclotransferase activity"/>
    <property type="evidence" value="ECO:0007669"/>
    <property type="project" value="UniProtKB-EC"/>
</dbReference>
<dbReference type="PANTHER" id="PTHR12192:SF2">
    <property type="entry name" value="GLUTATHIONE-SPECIFIC GAMMA-GLUTAMYLCYCLOTRANSFERASE 2"/>
    <property type="match status" value="1"/>
</dbReference>
<evidence type="ECO:0000256" key="2">
    <source>
        <dbReference type="ARBA" id="ARBA00023239"/>
    </source>
</evidence>
<dbReference type="GO" id="GO:0016740">
    <property type="term" value="F:transferase activity"/>
    <property type="evidence" value="ECO:0007669"/>
    <property type="project" value="UniProtKB-KW"/>
</dbReference>
<dbReference type="InterPro" id="IPR006840">
    <property type="entry name" value="ChaC"/>
</dbReference>
<dbReference type="PANTHER" id="PTHR12192">
    <property type="entry name" value="CATION TRANSPORT PROTEIN CHAC-RELATED"/>
    <property type="match status" value="1"/>
</dbReference>
<dbReference type="CDD" id="cd06661">
    <property type="entry name" value="GGCT_like"/>
    <property type="match status" value="1"/>
</dbReference>
<dbReference type="SUPFAM" id="SSF110857">
    <property type="entry name" value="Gamma-glutamyl cyclotransferase-like"/>
    <property type="match status" value="1"/>
</dbReference>
<dbReference type="InterPro" id="IPR036568">
    <property type="entry name" value="GGCT-like_sf"/>
</dbReference>
<proteinExistence type="predicted"/>
<dbReference type="AlphaFoldDB" id="A0A3A3FUQ8"/>
<dbReference type="InterPro" id="IPR013024">
    <property type="entry name" value="GGCT-like"/>
</dbReference>
<evidence type="ECO:0000256" key="1">
    <source>
        <dbReference type="ARBA" id="ARBA00012344"/>
    </source>
</evidence>
<dbReference type="Gene3D" id="3.10.490.10">
    <property type="entry name" value="Gamma-glutamyl cyclotransferase-like"/>
    <property type="match status" value="1"/>
</dbReference>
<dbReference type="Pfam" id="PF04752">
    <property type="entry name" value="ChaC"/>
    <property type="match status" value="1"/>
</dbReference>
<sequence length="231" mass="25718">MSHLLRSNFEEDHTRHVMEGTELAPHLQTAAQLEASLSAVLDRCVPGADIWLFAYGSLMWNPMIVYEESCSAILFGYHRGFYLRSRIHRGTPQNPGLVLALDSGGSCRGICYRIAAARVKDELQLLWRREMLGGSYKARWLDVHTCRGRVAALAFVIDRQRPTYAGKLTDDEIVSCLHASYGLSGSGVDYLLQTHRTLTGMGISCPSLTKLIKLIRVESDDNHKSLGLEPA</sequence>
<protein>
    <recommendedName>
        <fullName evidence="1">glutathione-specific gamma-glutamylcyclotransferase</fullName>
        <ecNumber evidence="1">4.3.2.7</ecNumber>
    </recommendedName>
</protein>
<keyword evidence="4" id="KW-1185">Reference proteome</keyword>
<dbReference type="Proteomes" id="UP000265955">
    <property type="component" value="Unassembled WGS sequence"/>
</dbReference>
<dbReference type="EMBL" id="QYUO01000001">
    <property type="protein sequence ID" value="RJF99300.1"/>
    <property type="molecule type" value="Genomic_DNA"/>
</dbReference>
<comment type="caution">
    <text evidence="3">The sequence shown here is derived from an EMBL/GenBank/DDBJ whole genome shotgun (WGS) entry which is preliminary data.</text>
</comment>
<reference evidence="4" key="1">
    <citation type="submission" date="2018-09" db="EMBL/GenBank/DDBJ databases">
        <authorList>
            <person name="Zhu H."/>
        </authorList>
    </citation>
    <scope>NUCLEOTIDE SEQUENCE [LARGE SCALE GENOMIC DNA]</scope>
    <source>
        <strain evidence="4">K1R23-30</strain>
    </source>
</reference>
<organism evidence="3 4">
    <name type="scientific">Noviherbaspirillum saxi</name>
    <dbReference type="NCBI Taxonomy" id="2320863"/>
    <lineage>
        <taxon>Bacteria</taxon>
        <taxon>Pseudomonadati</taxon>
        <taxon>Pseudomonadota</taxon>
        <taxon>Betaproteobacteria</taxon>
        <taxon>Burkholderiales</taxon>
        <taxon>Oxalobacteraceae</taxon>
        <taxon>Noviherbaspirillum</taxon>
    </lineage>
</organism>
<name>A0A3A3FUQ8_9BURK</name>
<dbReference type="OrthoDB" id="9795692at2"/>
<evidence type="ECO:0000313" key="3">
    <source>
        <dbReference type="EMBL" id="RJF99300.1"/>
    </source>
</evidence>
<dbReference type="GO" id="GO:0006751">
    <property type="term" value="P:glutathione catabolic process"/>
    <property type="evidence" value="ECO:0007669"/>
    <property type="project" value="InterPro"/>
</dbReference>